<evidence type="ECO:0000313" key="2">
    <source>
        <dbReference type="Proteomes" id="UP000235965"/>
    </source>
</evidence>
<dbReference type="AlphaFoldDB" id="A0A2J7Q6F1"/>
<reference evidence="1 2" key="1">
    <citation type="submission" date="2017-12" db="EMBL/GenBank/DDBJ databases">
        <title>Hemimetabolous genomes reveal molecular basis of termite eusociality.</title>
        <authorList>
            <person name="Harrison M.C."/>
            <person name="Jongepier E."/>
            <person name="Robertson H.M."/>
            <person name="Arning N."/>
            <person name="Bitard-Feildel T."/>
            <person name="Chao H."/>
            <person name="Childers C.P."/>
            <person name="Dinh H."/>
            <person name="Doddapaneni H."/>
            <person name="Dugan S."/>
            <person name="Gowin J."/>
            <person name="Greiner C."/>
            <person name="Han Y."/>
            <person name="Hu H."/>
            <person name="Hughes D.S.T."/>
            <person name="Huylmans A.-K."/>
            <person name="Kemena C."/>
            <person name="Kremer L.P.M."/>
            <person name="Lee S.L."/>
            <person name="Lopez-Ezquerra A."/>
            <person name="Mallet L."/>
            <person name="Monroy-Kuhn J.M."/>
            <person name="Moser A."/>
            <person name="Murali S.C."/>
            <person name="Muzny D.M."/>
            <person name="Otani S."/>
            <person name="Piulachs M.-D."/>
            <person name="Poelchau M."/>
            <person name="Qu J."/>
            <person name="Schaub F."/>
            <person name="Wada-Katsumata A."/>
            <person name="Worley K.C."/>
            <person name="Xie Q."/>
            <person name="Ylla G."/>
            <person name="Poulsen M."/>
            <person name="Gibbs R.A."/>
            <person name="Schal C."/>
            <person name="Richards S."/>
            <person name="Belles X."/>
            <person name="Korb J."/>
            <person name="Bornberg-Bauer E."/>
        </authorList>
    </citation>
    <scope>NUCLEOTIDE SEQUENCE [LARGE SCALE GENOMIC DNA]</scope>
    <source>
        <tissue evidence="1">Whole body</tissue>
    </source>
</reference>
<organism evidence="1 2">
    <name type="scientific">Cryptotermes secundus</name>
    <dbReference type="NCBI Taxonomy" id="105785"/>
    <lineage>
        <taxon>Eukaryota</taxon>
        <taxon>Metazoa</taxon>
        <taxon>Ecdysozoa</taxon>
        <taxon>Arthropoda</taxon>
        <taxon>Hexapoda</taxon>
        <taxon>Insecta</taxon>
        <taxon>Pterygota</taxon>
        <taxon>Neoptera</taxon>
        <taxon>Polyneoptera</taxon>
        <taxon>Dictyoptera</taxon>
        <taxon>Blattodea</taxon>
        <taxon>Blattoidea</taxon>
        <taxon>Termitoidae</taxon>
        <taxon>Kalotermitidae</taxon>
        <taxon>Cryptotermitinae</taxon>
        <taxon>Cryptotermes</taxon>
    </lineage>
</organism>
<evidence type="ECO:0000313" key="1">
    <source>
        <dbReference type="EMBL" id="PNF24159.1"/>
    </source>
</evidence>
<name>A0A2J7Q6F1_9NEOP</name>
<dbReference type="Proteomes" id="UP000235965">
    <property type="component" value="Unassembled WGS sequence"/>
</dbReference>
<keyword evidence="2" id="KW-1185">Reference proteome</keyword>
<proteinExistence type="predicted"/>
<dbReference type="EMBL" id="NEVH01017533">
    <property type="protein sequence ID" value="PNF24159.1"/>
    <property type="molecule type" value="Genomic_DNA"/>
</dbReference>
<dbReference type="InParanoid" id="A0A2J7Q6F1"/>
<comment type="caution">
    <text evidence="1">The sequence shown here is derived from an EMBL/GenBank/DDBJ whole genome shotgun (WGS) entry which is preliminary data.</text>
</comment>
<accession>A0A2J7Q6F1</accession>
<gene>
    <name evidence="1" type="ORF">B7P43_G00584</name>
</gene>
<sequence>MNSHAFMSINHMRAGYSCLTASLSRYDIVPRAECECGNGLQKEEHVYLLRF</sequence>
<protein>
    <submittedName>
        <fullName evidence="1">Uncharacterized protein</fullName>
    </submittedName>
</protein>